<evidence type="ECO:0000313" key="2">
    <source>
        <dbReference type="EMBL" id="CAG8586453.1"/>
    </source>
</evidence>
<dbReference type="Proteomes" id="UP000789396">
    <property type="component" value="Unassembled WGS sequence"/>
</dbReference>
<dbReference type="EMBL" id="CAJVPZ010007452">
    <property type="protein sequence ID" value="CAG8586453.1"/>
    <property type="molecule type" value="Genomic_DNA"/>
</dbReference>
<feature type="non-terminal residue" evidence="2">
    <location>
        <position position="684"/>
    </location>
</feature>
<comment type="caution">
    <text evidence="2">The sequence shown here is derived from an EMBL/GenBank/DDBJ whole genome shotgun (WGS) entry which is preliminary data.</text>
</comment>
<keyword evidence="3" id="KW-1185">Reference proteome</keyword>
<dbReference type="SUPFAM" id="SSF56219">
    <property type="entry name" value="DNase I-like"/>
    <property type="match status" value="1"/>
</dbReference>
<protein>
    <submittedName>
        <fullName evidence="2">1522_t:CDS:1</fullName>
    </submittedName>
</protein>
<dbReference type="Gene3D" id="3.60.10.10">
    <property type="entry name" value="Endonuclease/exonuclease/phosphatase"/>
    <property type="match status" value="1"/>
</dbReference>
<feature type="domain" description="Inositol polyphosphate-related phosphatase" evidence="1">
    <location>
        <begin position="12"/>
        <end position="174"/>
    </location>
</feature>
<dbReference type="GO" id="GO:0046856">
    <property type="term" value="P:phosphatidylinositol dephosphorylation"/>
    <property type="evidence" value="ECO:0007669"/>
    <property type="project" value="InterPro"/>
</dbReference>
<evidence type="ECO:0000313" key="3">
    <source>
        <dbReference type="Proteomes" id="UP000789396"/>
    </source>
</evidence>
<accession>A0A9N9BZM0</accession>
<reference evidence="2" key="1">
    <citation type="submission" date="2021-06" db="EMBL/GenBank/DDBJ databases">
        <authorList>
            <person name="Kallberg Y."/>
            <person name="Tangrot J."/>
            <person name="Rosling A."/>
        </authorList>
    </citation>
    <scope>NUCLEOTIDE SEQUENCE</scope>
    <source>
        <strain evidence="2">IN212</strain>
    </source>
</reference>
<dbReference type="InterPro" id="IPR000300">
    <property type="entry name" value="IPPc"/>
</dbReference>
<organism evidence="2 3">
    <name type="scientific">Racocetra fulgida</name>
    <dbReference type="NCBI Taxonomy" id="60492"/>
    <lineage>
        <taxon>Eukaryota</taxon>
        <taxon>Fungi</taxon>
        <taxon>Fungi incertae sedis</taxon>
        <taxon>Mucoromycota</taxon>
        <taxon>Glomeromycotina</taxon>
        <taxon>Glomeromycetes</taxon>
        <taxon>Diversisporales</taxon>
        <taxon>Gigasporaceae</taxon>
        <taxon>Racocetra</taxon>
    </lineage>
</organism>
<gene>
    <name evidence="2" type="ORF">RFULGI_LOCUS6061</name>
</gene>
<dbReference type="InterPro" id="IPR046985">
    <property type="entry name" value="IP5"/>
</dbReference>
<name>A0A9N9BZM0_9GLOM</name>
<dbReference type="InterPro" id="IPR036691">
    <property type="entry name" value="Endo/exonu/phosph_ase_sf"/>
</dbReference>
<sequence>VPESEDGTDSTRELVLCFVCAHLAPHSHNTYQRNQDFKSICERLVFTNTMYSENANRDSTQEQREDCEIMMTNMESGDSAPLLPSHNTHQHQRIRACDQLAREIIDGRVLHGFEEGELNFMPTYKYYVGSVNEFDVRQRTPDPGSTAERSSPVLLISYMSHPSYTLSDHKPVSALFAITPQHKRTVIKSGTSNSPFKIDDHRNLKFTIGEASKTCQNNNTSRTNSAQKPTYTIDTYTLHSSQFDFSRDNVLLSRNTPSQTNLFFDKSGNESITINSSSSAPVICDATPNRCTVNTNRVSVSEGNGLHATSACKFAKHNGSRKRCLVSDQNQQQFVQARPSTNIIKPSGSINGLTDFTTPFVNIKQDKCVDYVVENGIPSLSSGAQDSKKLNSRNSYEYFSTIENIPRKKQKLPTDQYPPLSSVDNLSDKQFEQNLVTMVKQYILNSKRSYSDNHPFEDILSVDRNRDDQQNRTKKERFVYYSDDDSSSDEEYDSLFNNVEKDLLTDDSITINGDDDETTVIANEEAIIDSKENAIDNKTTICEKETIIGKKETTTDTKETIIEKKETTIDKKEITIDKKETIIEKKETTMDKEETPVDKKEGIVDKKETTIDKKEAIVDKNDRNVLTAEELLEVEYKSEWAKYQITKRECEFMNEQLLLREKKLKKIKSLLGFCDCTIDCVDRK</sequence>
<dbReference type="AlphaFoldDB" id="A0A9N9BZM0"/>
<dbReference type="GO" id="GO:0004439">
    <property type="term" value="F:phosphatidylinositol-4,5-bisphosphate 5-phosphatase activity"/>
    <property type="evidence" value="ECO:0007669"/>
    <property type="project" value="TreeGrafter"/>
</dbReference>
<dbReference type="Pfam" id="PF22669">
    <property type="entry name" value="Exo_endo_phos2"/>
    <property type="match status" value="1"/>
</dbReference>
<dbReference type="PANTHER" id="PTHR11200">
    <property type="entry name" value="INOSITOL 5-PHOSPHATASE"/>
    <property type="match status" value="1"/>
</dbReference>
<proteinExistence type="predicted"/>
<dbReference type="OrthoDB" id="2419588at2759"/>
<evidence type="ECO:0000259" key="1">
    <source>
        <dbReference type="Pfam" id="PF22669"/>
    </source>
</evidence>